<dbReference type="PRINTS" id="PR00413">
    <property type="entry name" value="HADHALOGNASE"/>
</dbReference>
<dbReference type="OrthoDB" id="3256520at2759"/>
<dbReference type="GO" id="GO:0016791">
    <property type="term" value="F:phosphatase activity"/>
    <property type="evidence" value="ECO:0007669"/>
    <property type="project" value="UniProtKB-ARBA"/>
</dbReference>
<sequence length="244" mass="26700">MDASTDIILAFDAYGTLLSTESIAKRLASHFGSDKAATIAQTWRKYQLEYTWRLNSMNKYEPFSSVTRNSLQHALAEASVSLDSKAIDSLMNAYNTLSLFPDVPPLFSHLESNPAIHAVVFSNGTNDMISASLSQSPDLSPHAHLFKDVVVVEPVQKFKPCPEVYQHLCKKVGKEGIPADVWLISGNPFDVVGANAIGMRSCWVDRSGAGWQDGLVEGEKGRPTVTVKGLDEVVGTVQDFVNKR</sequence>
<accession>A0A1Y1ZRV1</accession>
<proteinExistence type="inferred from homology"/>
<dbReference type="SUPFAM" id="SSF56784">
    <property type="entry name" value="HAD-like"/>
    <property type="match status" value="1"/>
</dbReference>
<evidence type="ECO:0000256" key="2">
    <source>
        <dbReference type="ARBA" id="ARBA00022801"/>
    </source>
</evidence>
<keyword evidence="2" id="KW-0378">Hydrolase</keyword>
<dbReference type="SFLD" id="SFLDG01129">
    <property type="entry name" value="C1.5:_HAD__Beta-PGM__Phosphata"/>
    <property type="match status" value="1"/>
</dbReference>
<dbReference type="Gene3D" id="1.10.150.240">
    <property type="entry name" value="Putative phosphatase, domain 2"/>
    <property type="match status" value="1"/>
</dbReference>
<dbReference type="InterPro" id="IPR006328">
    <property type="entry name" value="2-HAD"/>
</dbReference>
<dbReference type="InterPro" id="IPR023214">
    <property type="entry name" value="HAD_sf"/>
</dbReference>
<organism evidence="3 4">
    <name type="scientific">Clohesyomyces aquaticus</name>
    <dbReference type="NCBI Taxonomy" id="1231657"/>
    <lineage>
        <taxon>Eukaryota</taxon>
        <taxon>Fungi</taxon>
        <taxon>Dikarya</taxon>
        <taxon>Ascomycota</taxon>
        <taxon>Pezizomycotina</taxon>
        <taxon>Dothideomycetes</taxon>
        <taxon>Pleosporomycetidae</taxon>
        <taxon>Pleosporales</taxon>
        <taxon>Lindgomycetaceae</taxon>
        <taxon>Clohesyomyces</taxon>
    </lineage>
</organism>
<keyword evidence="4" id="KW-1185">Reference proteome</keyword>
<dbReference type="Gene3D" id="3.40.50.1000">
    <property type="entry name" value="HAD superfamily/HAD-like"/>
    <property type="match status" value="1"/>
</dbReference>
<dbReference type="NCBIfam" id="TIGR01493">
    <property type="entry name" value="HAD-SF-IA-v2"/>
    <property type="match status" value="1"/>
</dbReference>
<dbReference type="GO" id="GO:0019120">
    <property type="term" value="F:hydrolase activity, acting on acid halide bonds, in C-halide compounds"/>
    <property type="evidence" value="ECO:0007669"/>
    <property type="project" value="InterPro"/>
</dbReference>
<dbReference type="SFLD" id="SFLDS00003">
    <property type="entry name" value="Haloacid_Dehalogenase"/>
    <property type="match status" value="1"/>
</dbReference>
<comment type="similarity">
    <text evidence="1">Belongs to the HAD-like hydrolase superfamily. S-2-haloalkanoic acid dehalogenase family.</text>
</comment>
<name>A0A1Y1ZRV1_9PLEO</name>
<dbReference type="InterPro" id="IPR051540">
    <property type="entry name" value="S-2-haloacid_dehalogenase"/>
</dbReference>
<evidence type="ECO:0000313" key="3">
    <source>
        <dbReference type="EMBL" id="ORY12737.1"/>
    </source>
</evidence>
<evidence type="ECO:0000313" key="4">
    <source>
        <dbReference type="Proteomes" id="UP000193144"/>
    </source>
</evidence>
<dbReference type="InterPro" id="IPR023198">
    <property type="entry name" value="PGP-like_dom2"/>
</dbReference>
<dbReference type="InterPro" id="IPR036412">
    <property type="entry name" value="HAD-like_sf"/>
</dbReference>
<dbReference type="Pfam" id="PF00702">
    <property type="entry name" value="Hydrolase"/>
    <property type="match status" value="1"/>
</dbReference>
<dbReference type="EMBL" id="MCFA01000048">
    <property type="protein sequence ID" value="ORY12737.1"/>
    <property type="molecule type" value="Genomic_DNA"/>
</dbReference>
<dbReference type="PANTHER" id="PTHR43316">
    <property type="entry name" value="HYDROLASE, HALOACID DELAHOGENASE-RELATED"/>
    <property type="match status" value="1"/>
</dbReference>
<gene>
    <name evidence="3" type="ORF">BCR34DRAFT_482270</name>
</gene>
<dbReference type="STRING" id="1231657.A0A1Y1ZRV1"/>
<dbReference type="PANTHER" id="PTHR43316:SF3">
    <property type="entry name" value="HALOACID DEHALOGENASE, TYPE II (AFU_ORTHOLOGUE AFUA_2G07750)-RELATED"/>
    <property type="match status" value="1"/>
</dbReference>
<dbReference type="Proteomes" id="UP000193144">
    <property type="component" value="Unassembled WGS sequence"/>
</dbReference>
<dbReference type="InterPro" id="IPR006439">
    <property type="entry name" value="HAD-SF_hydro_IA"/>
</dbReference>
<dbReference type="NCBIfam" id="TIGR01428">
    <property type="entry name" value="HAD_type_II"/>
    <property type="match status" value="1"/>
</dbReference>
<comment type="caution">
    <text evidence="3">The sequence shown here is derived from an EMBL/GenBank/DDBJ whole genome shotgun (WGS) entry which is preliminary data.</text>
</comment>
<dbReference type="AlphaFoldDB" id="A0A1Y1ZRV1"/>
<reference evidence="3 4" key="1">
    <citation type="submission" date="2016-07" db="EMBL/GenBank/DDBJ databases">
        <title>Pervasive Adenine N6-methylation of Active Genes in Fungi.</title>
        <authorList>
            <consortium name="DOE Joint Genome Institute"/>
            <person name="Mondo S.J."/>
            <person name="Dannebaum R.O."/>
            <person name="Kuo R.C."/>
            <person name="Labutti K."/>
            <person name="Haridas S."/>
            <person name="Kuo A."/>
            <person name="Salamov A."/>
            <person name="Ahrendt S.R."/>
            <person name="Lipzen A."/>
            <person name="Sullivan W."/>
            <person name="Andreopoulos W.B."/>
            <person name="Clum A."/>
            <person name="Lindquist E."/>
            <person name="Daum C."/>
            <person name="Ramamoorthy G.K."/>
            <person name="Gryganskyi A."/>
            <person name="Culley D."/>
            <person name="Magnuson J.K."/>
            <person name="James T.Y."/>
            <person name="O'Malley M.A."/>
            <person name="Stajich J.E."/>
            <person name="Spatafora J.W."/>
            <person name="Visel A."/>
            <person name="Grigoriev I.V."/>
        </authorList>
    </citation>
    <scope>NUCLEOTIDE SEQUENCE [LARGE SCALE GENOMIC DNA]</scope>
    <source>
        <strain evidence="3 4">CBS 115471</strain>
    </source>
</reference>
<protein>
    <submittedName>
        <fullName evidence="3">Haloacid dehalogenase, type II</fullName>
    </submittedName>
</protein>
<evidence type="ECO:0000256" key="1">
    <source>
        <dbReference type="ARBA" id="ARBA00008106"/>
    </source>
</evidence>